<evidence type="ECO:0000256" key="1">
    <source>
        <dbReference type="SAM" id="MobiDB-lite"/>
    </source>
</evidence>
<comment type="caution">
    <text evidence="2">The sequence shown here is derived from an EMBL/GenBank/DDBJ whole genome shotgun (WGS) entry which is preliminary data.</text>
</comment>
<sequence>MCFCYRELGHRSFECSQLKRSVWHMISSGKVAASSADSSRPETKISVWRRINLPEPSAVSGDVLREQPRPKIQISVWMRLTSSSVLKVKKLVWRRKDHQHLPEDTTLADRNQKPSSMEGDGRGLVSQEFGGIQSKR</sequence>
<protein>
    <submittedName>
        <fullName evidence="2">Uncharacterized protein</fullName>
    </submittedName>
</protein>
<dbReference type="EMBL" id="NCVQ01000001">
    <property type="protein sequence ID" value="PWZ53026.1"/>
    <property type="molecule type" value="Genomic_DNA"/>
</dbReference>
<evidence type="ECO:0000313" key="2">
    <source>
        <dbReference type="EMBL" id="PWZ53026.1"/>
    </source>
</evidence>
<accession>A0A317Y495</accession>
<organism evidence="2">
    <name type="scientific">Zea mays</name>
    <name type="common">Maize</name>
    <dbReference type="NCBI Taxonomy" id="4577"/>
    <lineage>
        <taxon>Eukaryota</taxon>
        <taxon>Viridiplantae</taxon>
        <taxon>Streptophyta</taxon>
        <taxon>Embryophyta</taxon>
        <taxon>Tracheophyta</taxon>
        <taxon>Spermatophyta</taxon>
        <taxon>Magnoliopsida</taxon>
        <taxon>Liliopsida</taxon>
        <taxon>Poales</taxon>
        <taxon>Poaceae</taxon>
        <taxon>PACMAD clade</taxon>
        <taxon>Panicoideae</taxon>
        <taxon>Andropogonodae</taxon>
        <taxon>Andropogoneae</taxon>
        <taxon>Tripsacinae</taxon>
        <taxon>Zea</taxon>
    </lineage>
</organism>
<dbReference type="AlphaFoldDB" id="A0A317Y495"/>
<reference evidence="2" key="1">
    <citation type="journal article" date="2018" name="Nat. Genet.">
        <title>Extensive intraspecific gene order and gene structural variations between Mo17 and other maize genomes.</title>
        <authorList>
            <person name="Sun S."/>
            <person name="Zhou Y."/>
            <person name="Chen J."/>
            <person name="Shi J."/>
            <person name="Zhao H."/>
            <person name="Zhao H."/>
            <person name="Song W."/>
            <person name="Zhang M."/>
            <person name="Cui Y."/>
            <person name="Dong X."/>
            <person name="Liu H."/>
            <person name="Ma X."/>
            <person name="Jiao Y."/>
            <person name="Wang B."/>
            <person name="Wei X."/>
            <person name="Stein J.C."/>
            <person name="Glaubitz J.C."/>
            <person name="Lu F."/>
            <person name="Yu G."/>
            <person name="Liang C."/>
            <person name="Fengler K."/>
            <person name="Li B."/>
            <person name="Rafalski A."/>
            <person name="Schnable P.S."/>
            <person name="Ware D.H."/>
            <person name="Buckler E.S."/>
            <person name="Lai J."/>
        </authorList>
    </citation>
    <scope>NUCLEOTIDE SEQUENCE [LARGE SCALE GENOMIC DNA]</scope>
    <source>
        <tissue evidence="2">Seedling</tissue>
    </source>
</reference>
<feature type="region of interest" description="Disordered" evidence="1">
    <location>
        <begin position="99"/>
        <end position="136"/>
    </location>
</feature>
<name>A0A317Y495_MAIZE</name>
<dbReference type="Proteomes" id="UP000251960">
    <property type="component" value="Chromosome 1"/>
</dbReference>
<gene>
    <name evidence="2" type="ORF">Zm00014a_003230</name>
</gene>
<proteinExistence type="predicted"/>